<gene>
    <name evidence="4" type="ORF">IAD18_03165</name>
</gene>
<dbReference type="InterPro" id="IPR050492">
    <property type="entry name" value="Bact_metal-bind_prot9"/>
</dbReference>
<reference evidence="4" key="2">
    <citation type="journal article" date="2021" name="PeerJ">
        <title>Extensive microbial diversity within the chicken gut microbiome revealed by metagenomics and culture.</title>
        <authorList>
            <person name="Gilroy R."/>
            <person name="Ravi A."/>
            <person name="Getino M."/>
            <person name="Pursley I."/>
            <person name="Horton D.L."/>
            <person name="Alikhan N.F."/>
            <person name="Baker D."/>
            <person name="Gharbi K."/>
            <person name="Hall N."/>
            <person name="Watson M."/>
            <person name="Adriaenssens E.M."/>
            <person name="Foster-Nyarko E."/>
            <person name="Jarju S."/>
            <person name="Secka A."/>
            <person name="Antonio M."/>
            <person name="Oren A."/>
            <person name="Chaudhuri R.R."/>
            <person name="La Ragione R."/>
            <person name="Hildebrand F."/>
            <person name="Pallen M.J."/>
        </authorList>
    </citation>
    <scope>NUCLEOTIDE SEQUENCE</scope>
    <source>
        <strain evidence="4">17073</strain>
    </source>
</reference>
<proteinExistence type="inferred from homology"/>
<comment type="caution">
    <text evidence="4">The sequence shown here is derived from an EMBL/GenBank/DDBJ whole genome shotgun (WGS) entry which is preliminary data.</text>
</comment>
<dbReference type="PROSITE" id="PS51257">
    <property type="entry name" value="PROKAR_LIPOPROTEIN"/>
    <property type="match status" value="1"/>
</dbReference>
<accession>A0A9D1LGG1</accession>
<organism evidence="4 5">
    <name type="scientific">Candidatus Limisoma intestinavium</name>
    <dbReference type="NCBI Taxonomy" id="2840856"/>
    <lineage>
        <taxon>Bacteria</taxon>
        <taxon>Pseudomonadati</taxon>
        <taxon>Bacteroidota</taxon>
        <taxon>Bacteroidia</taxon>
        <taxon>Bacteroidales</taxon>
        <taxon>Candidatus Limisoma</taxon>
    </lineage>
</organism>
<evidence type="ECO:0000313" key="4">
    <source>
        <dbReference type="EMBL" id="HIU38650.1"/>
    </source>
</evidence>
<dbReference type="Proteomes" id="UP000824076">
    <property type="component" value="Unassembled WGS sequence"/>
</dbReference>
<dbReference type="GO" id="GO:0030001">
    <property type="term" value="P:metal ion transport"/>
    <property type="evidence" value="ECO:0007669"/>
    <property type="project" value="InterPro"/>
</dbReference>
<dbReference type="SUPFAM" id="SSF53807">
    <property type="entry name" value="Helical backbone' metal receptor"/>
    <property type="match status" value="1"/>
</dbReference>
<dbReference type="Pfam" id="PF01297">
    <property type="entry name" value="ZnuA"/>
    <property type="match status" value="1"/>
</dbReference>
<dbReference type="Gene3D" id="3.40.50.1980">
    <property type="entry name" value="Nitrogenase molybdenum iron protein domain"/>
    <property type="match status" value="2"/>
</dbReference>
<dbReference type="GO" id="GO:0046872">
    <property type="term" value="F:metal ion binding"/>
    <property type="evidence" value="ECO:0007669"/>
    <property type="project" value="InterPro"/>
</dbReference>
<name>A0A9D1LGG1_9BACT</name>
<keyword evidence="2" id="KW-0813">Transport</keyword>
<sequence length="280" mass="31003">MKHIIHATIIALAGMLAACTHTDEKPTLMVSILPQKYVLDKIADGKFSVECMLEKGESPETFDPTMSQMARLATCKAYFLIGNMSFEEKIEAYAGETGNKMAVVNSTEGIAPIYNRHGGNDAAIDPHVWMSVANMRKMARNMANAMASIDNANKTLYEKNFQKLDAELAAFQDSLSAQLRGHRGKAFVVWHPALSYFARDYGLEQISVEYEGKEAPVRFVENQLSHAKERGATIFFRQIGGDSRQAATVSAQLGIKSVDINPLSYEWKSEMQRIADGIAQ</sequence>
<dbReference type="PANTHER" id="PTHR42953">
    <property type="entry name" value="HIGH-AFFINITY ZINC UPTAKE SYSTEM PROTEIN ZNUA-RELATED"/>
    <property type="match status" value="1"/>
</dbReference>
<evidence type="ECO:0000313" key="5">
    <source>
        <dbReference type="Proteomes" id="UP000824076"/>
    </source>
</evidence>
<dbReference type="PANTHER" id="PTHR42953:SF3">
    <property type="entry name" value="HIGH-AFFINITY ZINC UPTAKE SYSTEM PROTEIN ZNUA"/>
    <property type="match status" value="1"/>
</dbReference>
<keyword evidence="3" id="KW-0732">Signal</keyword>
<comment type="similarity">
    <text evidence="1">Belongs to the bacterial solute-binding protein 9 family.</text>
</comment>
<evidence type="ECO:0000256" key="3">
    <source>
        <dbReference type="ARBA" id="ARBA00022729"/>
    </source>
</evidence>
<reference evidence="4" key="1">
    <citation type="submission" date="2020-10" db="EMBL/GenBank/DDBJ databases">
        <authorList>
            <person name="Gilroy R."/>
        </authorList>
    </citation>
    <scope>NUCLEOTIDE SEQUENCE</scope>
    <source>
        <strain evidence="4">17073</strain>
    </source>
</reference>
<evidence type="ECO:0000256" key="2">
    <source>
        <dbReference type="ARBA" id="ARBA00022448"/>
    </source>
</evidence>
<dbReference type="AlphaFoldDB" id="A0A9D1LGG1"/>
<dbReference type="EMBL" id="DVMS01000093">
    <property type="protein sequence ID" value="HIU38650.1"/>
    <property type="molecule type" value="Genomic_DNA"/>
</dbReference>
<dbReference type="InterPro" id="IPR006127">
    <property type="entry name" value="ZnuA-like"/>
</dbReference>
<protein>
    <submittedName>
        <fullName evidence="4">Zinc ABC transporter substrate-binding protein</fullName>
    </submittedName>
</protein>
<evidence type="ECO:0000256" key="1">
    <source>
        <dbReference type="ARBA" id="ARBA00011028"/>
    </source>
</evidence>